<dbReference type="PROSITE" id="PS51007">
    <property type="entry name" value="CYTC"/>
    <property type="match status" value="2"/>
</dbReference>
<evidence type="ECO:0000313" key="15">
    <source>
        <dbReference type="EMBL" id="QDU42841.1"/>
    </source>
</evidence>
<dbReference type="Gene3D" id="1.10.760.10">
    <property type="entry name" value="Cytochrome c-like domain"/>
    <property type="match status" value="2"/>
</dbReference>
<keyword evidence="8 10" id="KW-0408">Iron</keyword>
<dbReference type="EMBL" id="CP036276">
    <property type="protein sequence ID" value="QDU42841.1"/>
    <property type="molecule type" value="Genomic_DNA"/>
</dbReference>
<organism evidence="15 16">
    <name type="scientific">Symmachiella dynata</name>
    <dbReference type="NCBI Taxonomy" id="2527995"/>
    <lineage>
        <taxon>Bacteria</taxon>
        <taxon>Pseudomonadati</taxon>
        <taxon>Planctomycetota</taxon>
        <taxon>Planctomycetia</taxon>
        <taxon>Planctomycetales</taxon>
        <taxon>Planctomycetaceae</taxon>
        <taxon>Symmachiella</taxon>
    </lineage>
</organism>
<dbReference type="SUPFAM" id="SSF81342">
    <property type="entry name" value="Transmembrane di-heme cytochromes"/>
    <property type="match status" value="1"/>
</dbReference>
<dbReference type="Pfam" id="PF00032">
    <property type="entry name" value="Cytochrom_B_C"/>
    <property type="match status" value="1"/>
</dbReference>
<evidence type="ECO:0000256" key="3">
    <source>
        <dbReference type="ARBA" id="ARBA00022617"/>
    </source>
</evidence>
<accession>A0A517ZK37</accession>
<reference evidence="15 16" key="1">
    <citation type="submission" date="2019-02" db="EMBL/GenBank/DDBJ databases">
        <title>Deep-cultivation of Planctomycetes and their phenomic and genomic characterization uncovers novel biology.</title>
        <authorList>
            <person name="Wiegand S."/>
            <person name="Jogler M."/>
            <person name="Boedeker C."/>
            <person name="Pinto D."/>
            <person name="Vollmers J."/>
            <person name="Rivas-Marin E."/>
            <person name="Kohn T."/>
            <person name="Peeters S.H."/>
            <person name="Heuer A."/>
            <person name="Rast P."/>
            <person name="Oberbeckmann S."/>
            <person name="Bunk B."/>
            <person name="Jeske O."/>
            <person name="Meyerdierks A."/>
            <person name="Storesund J.E."/>
            <person name="Kallscheuer N."/>
            <person name="Luecker S."/>
            <person name="Lage O.M."/>
            <person name="Pohl T."/>
            <person name="Merkel B.J."/>
            <person name="Hornburger P."/>
            <person name="Mueller R.-W."/>
            <person name="Bruemmer F."/>
            <person name="Labrenz M."/>
            <person name="Spormann A.M."/>
            <person name="Op den Camp H."/>
            <person name="Overmann J."/>
            <person name="Amann R."/>
            <person name="Jetten M.S.M."/>
            <person name="Mascher T."/>
            <person name="Medema M.H."/>
            <person name="Devos D.P."/>
            <person name="Kaster A.-K."/>
            <person name="Ovreas L."/>
            <person name="Rohde M."/>
            <person name="Galperin M.Y."/>
            <person name="Jogler C."/>
        </authorList>
    </citation>
    <scope>NUCLEOTIDE SEQUENCE [LARGE SCALE GENOMIC DNA]</scope>
    <source>
        <strain evidence="15 16">Mal52</strain>
    </source>
</reference>
<keyword evidence="5 10" id="KW-0479">Metal-binding</keyword>
<dbReference type="PROSITE" id="PS51003">
    <property type="entry name" value="CYTB_CTER"/>
    <property type="match status" value="1"/>
</dbReference>
<dbReference type="GO" id="GO:0020037">
    <property type="term" value="F:heme binding"/>
    <property type="evidence" value="ECO:0007669"/>
    <property type="project" value="InterPro"/>
</dbReference>
<feature type="domain" description="Cytochrome b/b6 N-terminal region profile" evidence="12">
    <location>
        <begin position="4"/>
        <end position="215"/>
    </location>
</feature>
<feature type="transmembrane region" description="Helical" evidence="11">
    <location>
        <begin position="233"/>
        <end position="251"/>
    </location>
</feature>
<dbReference type="GO" id="GO:0016020">
    <property type="term" value="C:membrane"/>
    <property type="evidence" value="ECO:0007669"/>
    <property type="project" value="UniProtKB-SubCell"/>
</dbReference>
<keyword evidence="4 11" id="KW-0812">Transmembrane</keyword>
<evidence type="ECO:0000256" key="6">
    <source>
        <dbReference type="ARBA" id="ARBA00022982"/>
    </source>
</evidence>
<evidence type="ECO:0000256" key="10">
    <source>
        <dbReference type="PROSITE-ProRule" id="PRU00433"/>
    </source>
</evidence>
<evidence type="ECO:0000259" key="14">
    <source>
        <dbReference type="PROSITE" id="PS51007"/>
    </source>
</evidence>
<evidence type="ECO:0000256" key="1">
    <source>
        <dbReference type="ARBA" id="ARBA00004141"/>
    </source>
</evidence>
<dbReference type="AlphaFoldDB" id="A0A517ZK37"/>
<dbReference type="InterPro" id="IPR027387">
    <property type="entry name" value="Cytb/b6-like_sf"/>
</dbReference>
<dbReference type="PROSITE" id="PS51002">
    <property type="entry name" value="CYTB_NTER"/>
    <property type="match status" value="1"/>
</dbReference>
<dbReference type="GO" id="GO:0022904">
    <property type="term" value="P:respiratory electron transport chain"/>
    <property type="evidence" value="ECO:0007669"/>
    <property type="project" value="InterPro"/>
</dbReference>
<dbReference type="InterPro" id="IPR005797">
    <property type="entry name" value="Cyt_b/b6_N"/>
</dbReference>
<keyword evidence="6" id="KW-0249">Electron transport</keyword>
<proteinExistence type="predicted"/>
<dbReference type="InterPro" id="IPR005798">
    <property type="entry name" value="Cyt_b/b6_C"/>
</dbReference>
<keyword evidence="7 11" id="KW-1133">Transmembrane helix</keyword>
<feature type="transmembrane region" description="Helical" evidence="11">
    <location>
        <begin position="34"/>
        <end position="56"/>
    </location>
</feature>
<feature type="transmembrane region" description="Helical" evidence="11">
    <location>
        <begin position="183"/>
        <end position="206"/>
    </location>
</feature>
<evidence type="ECO:0000313" key="16">
    <source>
        <dbReference type="Proteomes" id="UP000319383"/>
    </source>
</evidence>
<dbReference type="InterPro" id="IPR016174">
    <property type="entry name" value="Di-haem_cyt_TM"/>
</dbReference>
<feature type="domain" description="Cytochrome c" evidence="14">
    <location>
        <begin position="524"/>
        <end position="618"/>
    </location>
</feature>
<evidence type="ECO:0000259" key="12">
    <source>
        <dbReference type="PROSITE" id="PS51002"/>
    </source>
</evidence>
<feature type="transmembrane region" description="Helical" evidence="11">
    <location>
        <begin position="88"/>
        <end position="106"/>
    </location>
</feature>
<feature type="transmembrane region" description="Helical" evidence="11">
    <location>
        <begin position="118"/>
        <end position="138"/>
    </location>
</feature>
<keyword evidence="16" id="KW-1185">Reference proteome</keyword>
<evidence type="ECO:0000256" key="7">
    <source>
        <dbReference type="ARBA" id="ARBA00022989"/>
    </source>
</evidence>
<evidence type="ECO:0000256" key="5">
    <source>
        <dbReference type="ARBA" id="ARBA00022723"/>
    </source>
</evidence>
<dbReference type="InterPro" id="IPR036150">
    <property type="entry name" value="Cyt_b/b6_C_sf"/>
</dbReference>
<feature type="transmembrane region" description="Helical" evidence="11">
    <location>
        <begin position="310"/>
        <end position="329"/>
    </location>
</feature>
<evidence type="ECO:0000256" key="11">
    <source>
        <dbReference type="SAM" id="Phobius"/>
    </source>
</evidence>
<evidence type="ECO:0000256" key="8">
    <source>
        <dbReference type="ARBA" id="ARBA00023004"/>
    </source>
</evidence>
<dbReference type="InterPro" id="IPR036909">
    <property type="entry name" value="Cyt_c-like_dom_sf"/>
</dbReference>
<dbReference type="GO" id="GO:0009055">
    <property type="term" value="F:electron transfer activity"/>
    <property type="evidence" value="ECO:0007669"/>
    <property type="project" value="InterPro"/>
</dbReference>
<gene>
    <name evidence="15" type="primary">qcrB_1</name>
    <name evidence="15" type="ORF">Mal52_13100</name>
</gene>
<evidence type="ECO:0000256" key="2">
    <source>
        <dbReference type="ARBA" id="ARBA00022448"/>
    </source>
</evidence>
<comment type="subcellular location">
    <subcellularLocation>
        <location evidence="1">Membrane</location>
        <topology evidence="1">Multi-pass membrane protein</topology>
    </subcellularLocation>
</comment>
<keyword evidence="9 11" id="KW-0472">Membrane</keyword>
<dbReference type="PANTHER" id="PTHR19271:SF16">
    <property type="entry name" value="CYTOCHROME B"/>
    <property type="match status" value="1"/>
</dbReference>
<evidence type="ECO:0000256" key="4">
    <source>
        <dbReference type="ARBA" id="ARBA00022692"/>
    </source>
</evidence>
<dbReference type="GO" id="GO:0046872">
    <property type="term" value="F:metal ion binding"/>
    <property type="evidence" value="ECO:0007669"/>
    <property type="project" value="UniProtKB-KW"/>
</dbReference>
<feature type="transmembrane region" description="Helical" evidence="11">
    <location>
        <begin position="341"/>
        <end position="359"/>
    </location>
</feature>
<dbReference type="Pfam" id="PF00033">
    <property type="entry name" value="Cytochrome_B"/>
    <property type="match status" value="1"/>
</dbReference>
<feature type="domain" description="Cytochrome c" evidence="14">
    <location>
        <begin position="404"/>
        <end position="513"/>
    </location>
</feature>
<dbReference type="PANTHER" id="PTHR19271">
    <property type="entry name" value="CYTOCHROME B"/>
    <property type="match status" value="1"/>
</dbReference>
<dbReference type="SUPFAM" id="SSF81648">
    <property type="entry name" value="a domain/subunit of cytochrome bc1 complex (Ubiquinol-cytochrome c reductase)"/>
    <property type="match status" value="1"/>
</dbReference>
<keyword evidence="3 10" id="KW-0349">Heme</keyword>
<dbReference type="RefSeq" id="WP_145374844.1">
    <property type="nucleotide sequence ID" value="NZ_CP036276.1"/>
</dbReference>
<dbReference type="InterPro" id="IPR009056">
    <property type="entry name" value="Cyt_c-like_dom"/>
</dbReference>
<dbReference type="GO" id="GO:0016491">
    <property type="term" value="F:oxidoreductase activity"/>
    <property type="evidence" value="ECO:0007669"/>
    <property type="project" value="InterPro"/>
</dbReference>
<evidence type="ECO:0000259" key="13">
    <source>
        <dbReference type="PROSITE" id="PS51003"/>
    </source>
</evidence>
<name>A0A517ZK37_9PLAN</name>
<dbReference type="SUPFAM" id="SSF46626">
    <property type="entry name" value="Cytochrome c"/>
    <property type="match status" value="2"/>
</dbReference>
<dbReference type="Gene3D" id="1.20.810.10">
    <property type="entry name" value="Cytochrome Bc1 Complex, Chain C"/>
    <property type="match status" value="1"/>
</dbReference>
<keyword evidence="2" id="KW-0813">Transport</keyword>
<protein>
    <submittedName>
        <fullName evidence="15">Menaquinol-cytochrome c reductase cytochrome b subunit</fullName>
    </submittedName>
</protein>
<dbReference type="KEGG" id="sdyn:Mal52_13100"/>
<feature type="domain" description="Cytochrome b/b6 C-terminal region profile" evidence="13">
    <location>
        <begin position="214"/>
        <end position="359"/>
    </location>
</feature>
<sequence>MNALANWFDDRTGYRAYLHETLYERIPGGARWRYVWGSTLVFTFTVQMITGLFLWMCYSPSSQTAWESVYYIQYEMQFGWFLRGLHHFTAQAMIVLLALHFMQIIIDGAYKAPREVNFWLGLILMQIVLGLSLTGYLLPWDQKGYWATQVATKLSTMVPVVGPQIQRLIVGGPNYGHHTLTRFFALHAGVLPTLLIGLLGLHIYVFRRHGITAKDPNRAPETTFWPDQVLKDAVACLGVLLVVLVLIFWNAPQHSGELKELADSGRLGEVFGAELGAPADPTEQYSAARPEWYFLFLFQFLKFFKGQYEVYGAIYIPGGVMMFMFLMPFIGRWKLGHRFNLLYMSALIIGAMTLTWLAIDEDRDKDSYKAAVADAHMKSERIRELIEGRQGVGSEGAVALLRSDPKIHGPELFAKKCAGCHRFNAHDGMNGVPEEPATASDLGNFGTREWIRGFITNPAGPAHFGPTVEASFNGEPLGTRFTEGDMALWADENVESMSQREIDSVVEFLVAQGKRQDIAAVNAELATEGREFFENSNDNVQACVDCHAIQPEGEDEELGSIGLAPRLTGYGSEAWLRDFLSNPGAEHNYGDRNAMPAIGNQLSDQQMEILVRFLSRNWYERPDNDANFEAVIAE</sequence>
<dbReference type="Proteomes" id="UP000319383">
    <property type="component" value="Chromosome"/>
</dbReference>
<evidence type="ECO:0000256" key="9">
    <source>
        <dbReference type="ARBA" id="ARBA00023136"/>
    </source>
</evidence>